<dbReference type="AlphaFoldDB" id="A0A444YP70"/>
<evidence type="ECO:0000256" key="1">
    <source>
        <dbReference type="SAM" id="MobiDB-lite"/>
    </source>
</evidence>
<feature type="region of interest" description="Disordered" evidence="1">
    <location>
        <begin position="100"/>
        <end position="127"/>
    </location>
</feature>
<feature type="region of interest" description="Disordered" evidence="1">
    <location>
        <begin position="47"/>
        <end position="83"/>
    </location>
</feature>
<sequence>MASSSTAKRRRGKDPMVEESEPEYDRRKFKSWYHQLQLEWMNDKKIYPERHNRVKSHKKGEEEENHKKNHKENRRNSNNSNHRTICTWFRCKRQLKGCHNSTWGFKRSRKNSIHSTRGLNKDKRSFS</sequence>
<gene>
    <name evidence="2" type="ORF">Ahy_B06g082894</name>
</gene>
<name>A0A444YP70_ARAHY</name>
<dbReference type="Proteomes" id="UP000289738">
    <property type="component" value="Chromosome B06"/>
</dbReference>
<organism evidence="2 3">
    <name type="scientific">Arachis hypogaea</name>
    <name type="common">Peanut</name>
    <dbReference type="NCBI Taxonomy" id="3818"/>
    <lineage>
        <taxon>Eukaryota</taxon>
        <taxon>Viridiplantae</taxon>
        <taxon>Streptophyta</taxon>
        <taxon>Embryophyta</taxon>
        <taxon>Tracheophyta</taxon>
        <taxon>Spermatophyta</taxon>
        <taxon>Magnoliopsida</taxon>
        <taxon>eudicotyledons</taxon>
        <taxon>Gunneridae</taxon>
        <taxon>Pentapetalae</taxon>
        <taxon>rosids</taxon>
        <taxon>fabids</taxon>
        <taxon>Fabales</taxon>
        <taxon>Fabaceae</taxon>
        <taxon>Papilionoideae</taxon>
        <taxon>50 kb inversion clade</taxon>
        <taxon>dalbergioids sensu lato</taxon>
        <taxon>Dalbergieae</taxon>
        <taxon>Pterocarpus clade</taxon>
        <taxon>Arachis</taxon>
    </lineage>
</organism>
<comment type="caution">
    <text evidence="2">The sequence shown here is derived from an EMBL/GenBank/DDBJ whole genome shotgun (WGS) entry which is preliminary data.</text>
</comment>
<dbReference type="EMBL" id="SDMP01000016">
    <property type="protein sequence ID" value="RYR03695.1"/>
    <property type="molecule type" value="Genomic_DNA"/>
</dbReference>
<evidence type="ECO:0000313" key="2">
    <source>
        <dbReference type="EMBL" id="RYR03695.1"/>
    </source>
</evidence>
<keyword evidence="3" id="KW-1185">Reference proteome</keyword>
<reference evidence="2 3" key="1">
    <citation type="submission" date="2019-01" db="EMBL/GenBank/DDBJ databases">
        <title>Sequencing of cultivated peanut Arachis hypogaea provides insights into genome evolution and oil improvement.</title>
        <authorList>
            <person name="Chen X."/>
        </authorList>
    </citation>
    <scope>NUCLEOTIDE SEQUENCE [LARGE SCALE GENOMIC DNA]</scope>
    <source>
        <strain evidence="3">cv. Fuhuasheng</strain>
        <tissue evidence="2">Leaves</tissue>
    </source>
</reference>
<protein>
    <submittedName>
        <fullName evidence="2">Uncharacterized protein</fullName>
    </submittedName>
</protein>
<accession>A0A444YP70</accession>
<proteinExistence type="predicted"/>
<feature type="region of interest" description="Disordered" evidence="1">
    <location>
        <begin position="1"/>
        <end position="26"/>
    </location>
</feature>
<evidence type="ECO:0000313" key="3">
    <source>
        <dbReference type="Proteomes" id="UP000289738"/>
    </source>
</evidence>